<feature type="coiled-coil region" evidence="8">
    <location>
        <begin position="49"/>
        <end position="76"/>
    </location>
</feature>
<keyword evidence="4 7" id="KW-0067">ATP-binding</keyword>
<dbReference type="Pfam" id="PF07724">
    <property type="entry name" value="AAA_2"/>
    <property type="match status" value="1"/>
</dbReference>
<dbReference type="RefSeq" id="WP_076031989.1">
    <property type="nucleotide sequence ID" value="NZ_CP016896.1"/>
</dbReference>
<dbReference type="InterPro" id="IPR027417">
    <property type="entry name" value="P-loop_NTPase"/>
</dbReference>
<evidence type="ECO:0000256" key="8">
    <source>
        <dbReference type="SAM" id="Coils"/>
    </source>
</evidence>
<dbReference type="InterPro" id="IPR003959">
    <property type="entry name" value="ATPase_AAA_core"/>
</dbReference>
<keyword evidence="5 7" id="KW-0143">Chaperone</keyword>
<protein>
    <submittedName>
        <fullName evidence="10">ClpV1 family T6SS ATPase</fullName>
    </submittedName>
</protein>
<dbReference type="InterPro" id="IPR018368">
    <property type="entry name" value="ClpA/B_CS1"/>
</dbReference>
<evidence type="ECO:0000259" key="9">
    <source>
        <dbReference type="PROSITE" id="PS51903"/>
    </source>
</evidence>
<dbReference type="SMART" id="SM01086">
    <property type="entry name" value="ClpB_D2-small"/>
    <property type="match status" value="1"/>
</dbReference>
<dbReference type="GO" id="GO:0005737">
    <property type="term" value="C:cytoplasm"/>
    <property type="evidence" value="ECO:0007669"/>
    <property type="project" value="TreeGrafter"/>
</dbReference>
<dbReference type="EMBL" id="CP016896">
    <property type="protein sequence ID" value="APV34683.1"/>
    <property type="molecule type" value="Genomic_DNA"/>
</dbReference>
<dbReference type="InterPro" id="IPR036628">
    <property type="entry name" value="Clp_N_dom_sf"/>
</dbReference>
<dbReference type="InterPro" id="IPR019489">
    <property type="entry name" value="Clp_ATPase_C"/>
</dbReference>
<keyword evidence="2 6" id="KW-0677">Repeat</keyword>
<dbReference type="AlphaFoldDB" id="A0A1P8EEP8"/>
<dbReference type="SUPFAM" id="SSF81923">
    <property type="entry name" value="Double Clp-N motif"/>
    <property type="match status" value="1"/>
</dbReference>
<dbReference type="PROSITE" id="PS00870">
    <property type="entry name" value="CLPAB_1"/>
    <property type="match status" value="1"/>
</dbReference>
<dbReference type="SMART" id="SM00382">
    <property type="entry name" value="AAA"/>
    <property type="match status" value="2"/>
</dbReference>
<name>A0A1P8EEP8_9GAMM</name>
<dbReference type="Pfam" id="PF17871">
    <property type="entry name" value="AAA_lid_9"/>
    <property type="match status" value="1"/>
</dbReference>
<dbReference type="CDD" id="cd19499">
    <property type="entry name" value="RecA-like_ClpB_Hsp104-like"/>
    <property type="match status" value="1"/>
</dbReference>
<organism evidence="10 11">
    <name type="scientific">Acinetobacter soli</name>
    <dbReference type="NCBI Taxonomy" id="487316"/>
    <lineage>
        <taxon>Bacteria</taxon>
        <taxon>Pseudomonadati</taxon>
        <taxon>Pseudomonadota</taxon>
        <taxon>Gammaproteobacteria</taxon>
        <taxon>Moraxellales</taxon>
        <taxon>Moraxellaceae</taxon>
        <taxon>Acinetobacter</taxon>
    </lineage>
</organism>
<evidence type="ECO:0000313" key="11">
    <source>
        <dbReference type="Proteomes" id="UP000185674"/>
    </source>
</evidence>
<dbReference type="KEGG" id="asol:BEN76_01100"/>
<dbReference type="PROSITE" id="PS00871">
    <property type="entry name" value="CLPAB_2"/>
    <property type="match status" value="1"/>
</dbReference>
<feature type="coiled-coil region" evidence="8">
    <location>
        <begin position="432"/>
        <end position="483"/>
    </location>
</feature>
<dbReference type="InterPro" id="IPR003593">
    <property type="entry name" value="AAA+_ATPase"/>
</dbReference>
<dbReference type="InterPro" id="IPR041546">
    <property type="entry name" value="ClpA/ClpB_AAA_lid"/>
</dbReference>
<dbReference type="SUPFAM" id="SSF52540">
    <property type="entry name" value="P-loop containing nucleoside triphosphate hydrolases"/>
    <property type="match status" value="2"/>
</dbReference>
<gene>
    <name evidence="10" type="ORF">BEN76_01100</name>
</gene>
<comment type="similarity">
    <text evidence="1 7">Belongs to the ClpA/ClpB family.</text>
</comment>
<evidence type="ECO:0000256" key="1">
    <source>
        <dbReference type="ARBA" id="ARBA00008675"/>
    </source>
</evidence>
<reference evidence="10 11" key="1">
    <citation type="submission" date="2016-08" db="EMBL/GenBank/DDBJ databases">
        <title>Complete genome sequence of Acinetobacter baylyi strain GFJ2.</title>
        <authorList>
            <person name="Tabata M."/>
            <person name="Kuboki S."/>
            <person name="Gibu N."/>
            <person name="Kinouchi Y."/>
            <person name="Vangnai A."/>
            <person name="Kasai D."/>
            <person name="Fukuda M."/>
        </authorList>
    </citation>
    <scope>NUCLEOTIDE SEQUENCE [LARGE SCALE GENOMIC DNA]</scope>
    <source>
        <strain evidence="10 11">GFJ2</strain>
    </source>
</reference>
<dbReference type="InterPro" id="IPR017729">
    <property type="entry name" value="ATPase_T6SS_ClpV1"/>
</dbReference>
<evidence type="ECO:0000256" key="6">
    <source>
        <dbReference type="PROSITE-ProRule" id="PRU01251"/>
    </source>
</evidence>
<dbReference type="FunFam" id="3.40.50.300:FF:000025">
    <property type="entry name" value="ATP-dependent Clp protease subunit"/>
    <property type="match status" value="1"/>
</dbReference>
<dbReference type="GO" id="GO:0016887">
    <property type="term" value="F:ATP hydrolysis activity"/>
    <property type="evidence" value="ECO:0007669"/>
    <property type="project" value="InterPro"/>
</dbReference>
<dbReference type="FunFam" id="3.40.50.300:FF:000010">
    <property type="entry name" value="Chaperone clpB 1, putative"/>
    <property type="match status" value="1"/>
</dbReference>
<dbReference type="PANTHER" id="PTHR11638:SF184">
    <property type="entry name" value="ATPASE WITH CHAPERONE ACTIVITY"/>
    <property type="match status" value="1"/>
</dbReference>
<dbReference type="InterPro" id="IPR028299">
    <property type="entry name" value="ClpA/B_CS2"/>
</dbReference>
<dbReference type="Gene3D" id="1.10.1780.10">
    <property type="entry name" value="Clp, N-terminal domain"/>
    <property type="match status" value="1"/>
</dbReference>
<dbReference type="InterPro" id="IPR004176">
    <property type="entry name" value="Clp_R_N"/>
</dbReference>
<dbReference type="Pfam" id="PF02861">
    <property type="entry name" value="Clp_N"/>
    <property type="match status" value="1"/>
</dbReference>
<proteinExistence type="inferred from homology"/>
<feature type="domain" description="Clp R" evidence="9">
    <location>
        <begin position="8"/>
        <end position="151"/>
    </location>
</feature>
<dbReference type="Gene3D" id="3.40.50.300">
    <property type="entry name" value="P-loop containing nucleotide triphosphate hydrolases"/>
    <property type="match status" value="3"/>
</dbReference>
<evidence type="ECO:0000256" key="2">
    <source>
        <dbReference type="ARBA" id="ARBA00022737"/>
    </source>
</evidence>
<evidence type="ECO:0000256" key="7">
    <source>
        <dbReference type="RuleBase" id="RU004432"/>
    </source>
</evidence>
<evidence type="ECO:0000256" key="3">
    <source>
        <dbReference type="ARBA" id="ARBA00022741"/>
    </source>
</evidence>
<dbReference type="Pfam" id="PF10431">
    <property type="entry name" value="ClpB_D2-small"/>
    <property type="match status" value="1"/>
</dbReference>
<evidence type="ECO:0000313" key="10">
    <source>
        <dbReference type="EMBL" id="APV34683.1"/>
    </source>
</evidence>
<dbReference type="GO" id="GO:0005524">
    <property type="term" value="F:ATP binding"/>
    <property type="evidence" value="ECO:0007669"/>
    <property type="project" value="UniProtKB-KW"/>
</dbReference>
<dbReference type="Gene3D" id="1.10.8.60">
    <property type="match status" value="1"/>
</dbReference>
<dbReference type="GO" id="GO:0034605">
    <property type="term" value="P:cellular response to heat"/>
    <property type="evidence" value="ECO:0007669"/>
    <property type="project" value="TreeGrafter"/>
</dbReference>
<dbReference type="PRINTS" id="PR00300">
    <property type="entry name" value="CLPPROTEASEA"/>
</dbReference>
<dbReference type="PROSITE" id="PS51903">
    <property type="entry name" value="CLP_R"/>
    <property type="match status" value="1"/>
</dbReference>
<dbReference type="STRING" id="487316.BEN76_01100"/>
<dbReference type="PANTHER" id="PTHR11638">
    <property type="entry name" value="ATP-DEPENDENT CLP PROTEASE"/>
    <property type="match status" value="1"/>
</dbReference>
<evidence type="ECO:0000256" key="5">
    <source>
        <dbReference type="ARBA" id="ARBA00023186"/>
    </source>
</evidence>
<dbReference type="InterPro" id="IPR001270">
    <property type="entry name" value="ClpA/B"/>
</dbReference>
<dbReference type="eggNOG" id="COG0542">
    <property type="taxonomic scope" value="Bacteria"/>
</dbReference>
<dbReference type="Pfam" id="PF00004">
    <property type="entry name" value="AAA"/>
    <property type="match status" value="1"/>
</dbReference>
<dbReference type="NCBIfam" id="TIGR03345">
    <property type="entry name" value="VI_ClpV1"/>
    <property type="match status" value="1"/>
</dbReference>
<dbReference type="InterPro" id="IPR050130">
    <property type="entry name" value="ClpA_ClpB"/>
</dbReference>
<keyword evidence="3 7" id="KW-0547">Nucleotide-binding</keyword>
<dbReference type="Proteomes" id="UP000185674">
    <property type="component" value="Chromosome"/>
</dbReference>
<accession>A0A1P8EEP8</accession>
<sequence length="887" mass="99183">MSNLKILITKLSSNSRTALEKSANSCILLQNFEIEIEHLFLELLNQGSNNDLKILLNKYKINLDELSSDLNQSLNTLPKGNNRTPIFSKSIVRLLEQAWLVASADQTPIIRSGHLLVALLTAADLYQIAIRASERFEDIPVELLKHKFLEECEHSPENIHHEDVNPAPAKASDTKQKTPALDLYTINLIDKAKNGAIDPVIGRENEIRLMLDILMRRRQNNPILTGEPGVGKTAVVEGLALKIAQGQVPSALLNVHLHTLDMGLLQAGASVKGEFENRLKQVIQEVQSSTHPIILFIDEAHTLIGAGGQAGQNDAANLLKPALARGELRTIAATTWAEYKQYFEKDAALSRRFQVIKVEEPSEEVAVDMLRAMIPVMQQHFNLHIDDEAIVTAVQASHRYISGRQLPDKAISVLDTAAARVALTQNAQPVMLDQLQAELHNLQLEHDLLAHEHRHSAAHEQRLNSLNQDIQAVNHQIQAVQARWQQELELVKKIQDIQKNSENLEDYSAQLLPLRNSLQQLQGNEPLVFERVTAQMINQIISDWTGIPVGNMVHDEIQHILTLKDKLEQRVMGQDYALEQLVQGIKTSKARLEDPNKPQGVFLLVGPSGVGKTETALALANELYGGEQHLITINMSEYQEAHTVSSLKGAPPGYVGYGQGGVLTEAVRRHPYSVVLLDEIEKAHSDVQELFYQVFDKGMLEDGEGRLIDFKNTTLILTSNAGSSSIMKTCINRPVEEWPSAIELIEQLKPSLYQHFKPAFLGRMRIVPYFPLHDELLIQIIRHKLDKIVHRLTAQYSTEVEYSDDVVELILMRCTEVDSGARNVDHILNASVLPALATHILMALADQNLPKRIVIDTQDDEIVYQLDPVEKKSSKKRVVKTTKVSEA</sequence>
<dbReference type="CDD" id="cd00009">
    <property type="entry name" value="AAA"/>
    <property type="match status" value="1"/>
</dbReference>
<evidence type="ECO:0000256" key="4">
    <source>
        <dbReference type="ARBA" id="ARBA00022840"/>
    </source>
</evidence>
<keyword evidence="8" id="KW-0175">Coiled coil</keyword>